<evidence type="ECO:0000256" key="10">
    <source>
        <dbReference type="ARBA" id="ARBA00023180"/>
    </source>
</evidence>
<gene>
    <name evidence="16" type="ORF">Tsubulata_028442</name>
</gene>
<dbReference type="GO" id="GO:0042545">
    <property type="term" value="P:cell wall modification"/>
    <property type="evidence" value="ECO:0007669"/>
    <property type="project" value="InterPro"/>
</dbReference>
<comment type="subcellular location">
    <subcellularLocation>
        <location evidence="1">Secreted</location>
        <location evidence="1">Cell wall</location>
    </subcellularLocation>
</comment>
<evidence type="ECO:0000256" key="2">
    <source>
        <dbReference type="ARBA" id="ARBA00005184"/>
    </source>
</evidence>
<dbReference type="InterPro" id="IPR012334">
    <property type="entry name" value="Pectin_lyas_fold"/>
</dbReference>
<dbReference type="CDD" id="cd15798">
    <property type="entry name" value="PMEI-like_3"/>
    <property type="match status" value="2"/>
</dbReference>
<keyword evidence="7" id="KW-0378">Hydrolase</keyword>
<feature type="transmembrane region" description="Helical" evidence="14">
    <location>
        <begin position="7"/>
        <end position="27"/>
    </location>
</feature>
<evidence type="ECO:0000313" key="17">
    <source>
        <dbReference type="Proteomes" id="UP001141552"/>
    </source>
</evidence>
<dbReference type="InterPro" id="IPR000070">
    <property type="entry name" value="Pectinesterase_cat"/>
</dbReference>
<dbReference type="GO" id="GO:0004857">
    <property type="term" value="F:enzyme inhibitor activity"/>
    <property type="evidence" value="ECO:0007669"/>
    <property type="project" value="InterPro"/>
</dbReference>
<reference evidence="16" key="2">
    <citation type="journal article" date="2023" name="Plants (Basel)">
        <title>Annotation of the Turnera subulata (Passifloraceae) Draft Genome Reveals the S-Locus Evolved after the Divergence of Turneroideae from Passifloroideae in a Stepwise Manner.</title>
        <authorList>
            <person name="Henning P.M."/>
            <person name="Roalson E.H."/>
            <person name="Mir W."/>
            <person name="McCubbin A.G."/>
            <person name="Shore J.S."/>
        </authorList>
    </citation>
    <scope>NUCLEOTIDE SEQUENCE</scope>
    <source>
        <strain evidence="16">F60SS</strain>
    </source>
</reference>
<keyword evidence="17" id="KW-1185">Reference proteome</keyword>
<dbReference type="FunFam" id="1.20.140.40:FF:000001">
    <property type="entry name" value="Pectinesterase"/>
    <property type="match status" value="2"/>
</dbReference>
<dbReference type="PANTHER" id="PTHR31707">
    <property type="entry name" value="PECTINESTERASE"/>
    <property type="match status" value="1"/>
</dbReference>
<dbReference type="SUPFAM" id="SSF101148">
    <property type="entry name" value="Plant invertase/pectin methylesterase inhibitor"/>
    <property type="match status" value="2"/>
</dbReference>
<dbReference type="Proteomes" id="UP001141552">
    <property type="component" value="Unassembled WGS sequence"/>
</dbReference>
<dbReference type="InterPro" id="IPR033131">
    <property type="entry name" value="Pectinesterase_Asp_AS"/>
</dbReference>
<keyword evidence="9" id="KW-1015">Disulfide bond</keyword>
<dbReference type="EC" id="3.1.1.11" evidence="5"/>
<dbReference type="SUPFAM" id="SSF51126">
    <property type="entry name" value="Pectin lyase-like"/>
    <property type="match status" value="2"/>
</dbReference>
<feature type="domain" description="Pectinesterase inhibitor" evidence="15">
    <location>
        <begin position="39"/>
        <end position="195"/>
    </location>
</feature>
<evidence type="ECO:0000256" key="3">
    <source>
        <dbReference type="ARBA" id="ARBA00006027"/>
    </source>
</evidence>
<evidence type="ECO:0000256" key="6">
    <source>
        <dbReference type="ARBA" id="ARBA00022512"/>
    </source>
</evidence>
<keyword evidence="8" id="KW-0063">Aspartyl esterase</keyword>
<comment type="caution">
    <text evidence="16">The sequence shown here is derived from an EMBL/GenBank/DDBJ whole genome shotgun (WGS) entry which is preliminary data.</text>
</comment>
<keyword evidence="14" id="KW-0812">Transmembrane</keyword>
<comment type="similarity">
    <text evidence="4">In the C-terminal section; belongs to the pectinesterase family.</text>
</comment>
<feature type="non-terminal residue" evidence="16">
    <location>
        <position position="971"/>
    </location>
</feature>
<evidence type="ECO:0000256" key="9">
    <source>
        <dbReference type="ARBA" id="ARBA00023157"/>
    </source>
</evidence>
<evidence type="ECO:0000259" key="15">
    <source>
        <dbReference type="SMART" id="SM00856"/>
    </source>
</evidence>
<organism evidence="16 17">
    <name type="scientific">Turnera subulata</name>
    <dbReference type="NCBI Taxonomy" id="218843"/>
    <lineage>
        <taxon>Eukaryota</taxon>
        <taxon>Viridiplantae</taxon>
        <taxon>Streptophyta</taxon>
        <taxon>Embryophyta</taxon>
        <taxon>Tracheophyta</taxon>
        <taxon>Spermatophyta</taxon>
        <taxon>Magnoliopsida</taxon>
        <taxon>eudicotyledons</taxon>
        <taxon>Gunneridae</taxon>
        <taxon>Pentapetalae</taxon>
        <taxon>rosids</taxon>
        <taxon>fabids</taxon>
        <taxon>Malpighiales</taxon>
        <taxon>Passifloraceae</taxon>
        <taxon>Turnera</taxon>
    </lineage>
</organism>
<reference evidence="16" key="1">
    <citation type="submission" date="2022-02" db="EMBL/GenBank/DDBJ databases">
        <authorList>
            <person name="Henning P.M."/>
            <person name="McCubbin A.G."/>
            <person name="Shore J.S."/>
        </authorList>
    </citation>
    <scope>NUCLEOTIDE SEQUENCE</scope>
    <source>
        <strain evidence="16">F60SS</strain>
        <tissue evidence="16">Leaves</tissue>
    </source>
</reference>
<evidence type="ECO:0000256" key="8">
    <source>
        <dbReference type="ARBA" id="ARBA00023085"/>
    </source>
</evidence>
<dbReference type="PROSITE" id="PS00503">
    <property type="entry name" value="PECTINESTERASE_2"/>
    <property type="match status" value="2"/>
</dbReference>
<evidence type="ECO:0000256" key="7">
    <source>
        <dbReference type="ARBA" id="ARBA00022801"/>
    </source>
</evidence>
<accession>A0A9Q0F441</accession>
<dbReference type="Gene3D" id="2.160.20.10">
    <property type="entry name" value="Single-stranded right-handed beta-helix, Pectin lyase-like"/>
    <property type="match status" value="2"/>
</dbReference>
<comment type="function">
    <text evidence="12">Acts in the modification of cell walls via demethylesterification of cell wall pectin.</text>
</comment>
<dbReference type="GO" id="GO:0030599">
    <property type="term" value="F:pectinesterase activity"/>
    <property type="evidence" value="ECO:0007669"/>
    <property type="project" value="UniProtKB-EC"/>
</dbReference>
<feature type="active site" evidence="13">
    <location>
        <position position="821"/>
    </location>
</feature>
<dbReference type="EMBL" id="JAKUCV010007488">
    <property type="protein sequence ID" value="KAJ4823266.1"/>
    <property type="molecule type" value="Genomic_DNA"/>
</dbReference>
<evidence type="ECO:0000256" key="13">
    <source>
        <dbReference type="PROSITE-ProRule" id="PRU10040"/>
    </source>
</evidence>
<keyword evidence="6" id="KW-0964">Secreted</keyword>
<dbReference type="NCBIfam" id="TIGR01614">
    <property type="entry name" value="PME_inhib"/>
    <property type="match status" value="2"/>
</dbReference>
<evidence type="ECO:0000256" key="14">
    <source>
        <dbReference type="SAM" id="Phobius"/>
    </source>
</evidence>
<dbReference type="Gene3D" id="1.20.140.40">
    <property type="entry name" value="Invertase/pectin methylesterase inhibitor family protein"/>
    <property type="match status" value="2"/>
</dbReference>
<dbReference type="InterPro" id="IPR035513">
    <property type="entry name" value="Invertase/methylesterase_inhib"/>
</dbReference>
<dbReference type="AlphaFoldDB" id="A0A9Q0F441"/>
<protein>
    <recommendedName>
        <fullName evidence="5">pectinesterase</fullName>
        <ecNumber evidence="5">3.1.1.11</ecNumber>
    </recommendedName>
</protein>
<dbReference type="InterPro" id="IPR006501">
    <property type="entry name" value="Pectinesterase_inhib_dom"/>
</dbReference>
<dbReference type="InterPro" id="IPR011050">
    <property type="entry name" value="Pectin_lyase_fold/virulence"/>
</dbReference>
<comment type="catalytic activity">
    <reaction evidence="11">
        <text>[(1-&gt;4)-alpha-D-galacturonosyl methyl ester](n) + n H2O = [(1-&gt;4)-alpha-D-galacturonosyl](n) + n methanol + n H(+)</text>
        <dbReference type="Rhea" id="RHEA:22380"/>
        <dbReference type="Rhea" id="RHEA-COMP:14570"/>
        <dbReference type="Rhea" id="RHEA-COMP:14573"/>
        <dbReference type="ChEBI" id="CHEBI:15377"/>
        <dbReference type="ChEBI" id="CHEBI:15378"/>
        <dbReference type="ChEBI" id="CHEBI:17790"/>
        <dbReference type="ChEBI" id="CHEBI:140522"/>
        <dbReference type="ChEBI" id="CHEBI:140523"/>
        <dbReference type="EC" id="3.1.1.11"/>
    </reaction>
</comment>
<evidence type="ECO:0000256" key="12">
    <source>
        <dbReference type="ARBA" id="ARBA00057335"/>
    </source>
</evidence>
<feature type="active site" evidence="13">
    <location>
        <position position="327"/>
    </location>
</feature>
<dbReference type="FunFam" id="2.160.20.10:FF:000001">
    <property type="entry name" value="Pectinesterase"/>
    <property type="match status" value="2"/>
</dbReference>
<evidence type="ECO:0000256" key="4">
    <source>
        <dbReference type="ARBA" id="ARBA00007786"/>
    </source>
</evidence>
<keyword evidence="14" id="KW-1133">Transmembrane helix</keyword>
<dbReference type="OrthoDB" id="2019149at2759"/>
<dbReference type="Pfam" id="PF01095">
    <property type="entry name" value="Pectinesterase"/>
    <property type="match status" value="2"/>
</dbReference>
<comment type="similarity">
    <text evidence="3">In the N-terminal section; belongs to the PMEI family.</text>
</comment>
<keyword evidence="14" id="KW-0472">Membrane</keyword>
<proteinExistence type="inferred from homology"/>
<keyword evidence="10" id="KW-0325">Glycoprotein</keyword>
<name>A0A9Q0F441_9ROSI</name>
<sequence>PKMSGTAIVSLVLVVGVVIGLVAIVQIHDSKEERQKITTTSKSVVKMCAPTDYKEACEKSLGSVNSTTDDPKEYIKAAILATVDAATKAFGVSDDLIIEAAANSSEPAIKMALGDCNDLLQDAVAELQASLSTVGDSEMHTMDQRIAELQNWLSAVISYQETCRDQFGEEDSQFKSAMNNGMLDAGQLTSNALAMIDTMSDILKAFDLQFNFPNITNSRRLLSFASDGHPTWIPETSRRLLETPEGGILEPNATVALDGTALGDGFAAKNIGFENTAGPKGHQAVALRVQADKAAFVNCRIDGYQDTLYTQAHRQLYHNCTISGTIDFIFGDASAVIQNSLIIVRRPMDNQKNTVTAQGRKDKHETTGLVLKNCKIVAEDKLVPDKAKIPSYLGRPWKAYSRTIIMESEIGDVIRPEGWLPWLGDLYLDTLYFAEYRNRGAGAKTDKRPAAWFLLLPICAATDFKEICEKVLGVVDSPDPKEYIKQAILSTAEAAQKAFNLSGELVTKAGSNPEMKVALEDCEDLLQDAVQELQASFSTVGESELHTIDKRIEELQNWLSAVISYQETCKDQFGQEDSEYKTEMSNGMLDAGQLTSNALAIIGSISKILKLFDLQISFPFFPNGRRLLSFDDDGYPSWLPATSRKLMGMRGHHRGRGGHHGGGGGHHKLKPNAVVAKDGSGQYMTIMSALAAVPPNNQQPFIIYVKAGEYREYVIVGKKMFNVFMYGDGPDKTIVTGDHCNRNGYKTMNSATFAALGDGFVAKNMAFVNTAGPQGHQAVALRVQADKAAFVNCRMEGYQDTLYTQAHRQLYNNCTISGTIDFIFGDASAVIQNSLIVVRRPMDNQQNTVTAQGRKDRHETTGLVLQNCRIVAEDKLVPDIAKIPSYLGRPWKEYSRAIIMESEISDMGGCPGPETLPSILYTSPSMVTEVPVPTLTRGSSGKVLQYTAGQFLQGQEWLNETHGAYNLGLTT</sequence>
<evidence type="ECO:0000256" key="5">
    <source>
        <dbReference type="ARBA" id="ARBA00013229"/>
    </source>
</evidence>
<dbReference type="Pfam" id="PF04043">
    <property type="entry name" value="PMEI"/>
    <property type="match status" value="2"/>
</dbReference>
<evidence type="ECO:0000256" key="11">
    <source>
        <dbReference type="ARBA" id="ARBA00047928"/>
    </source>
</evidence>
<feature type="domain" description="Pectinesterase inhibitor" evidence="15">
    <location>
        <begin position="449"/>
        <end position="601"/>
    </location>
</feature>
<dbReference type="SMART" id="SM00856">
    <property type="entry name" value="PMEI"/>
    <property type="match status" value="2"/>
</dbReference>
<keyword evidence="6" id="KW-0134">Cell wall</keyword>
<evidence type="ECO:0000313" key="16">
    <source>
        <dbReference type="EMBL" id="KAJ4823266.1"/>
    </source>
</evidence>
<feature type="non-terminal residue" evidence="16">
    <location>
        <position position="1"/>
    </location>
</feature>
<comment type="pathway">
    <text evidence="2">Glycan metabolism; pectin degradation; 2-dehydro-3-deoxy-D-gluconate from pectin: step 1/5.</text>
</comment>
<evidence type="ECO:0000256" key="1">
    <source>
        <dbReference type="ARBA" id="ARBA00004191"/>
    </source>
</evidence>